<protein>
    <submittedName>
        <fullName evidence="4">Uncharacterized protein</fullName>
    </submittedName>
</protein>
<reference evidence="4 5" key="1">
    <citation type="submission" date="2016-09" db="EMBL/GenBank/DDBJ databases">
        <title>The draft genome of Dichanthelium oligosanthes: A C3 panicoid grass species.</title>
        <authorList>
            <person name="Studer A.J."/>
            <person name="Schnable J.C."/>
            <person name="Brutnell T.P."/>
        </authorList>
    </citation>
    <scope>NUCLEOTIDE SEQUENCE [LARGE SCALE GENOMIC DNA]</scope>
    <source>
        <strain evidence="5">cv. Kellogg 1175</strain>
        <tissue evidence="4">Leaf</tissue>
    </source>
</reference>
<sequence>MADDVKIQIEEEQPVSLVEAVPTDEDPTKQASSSSFQRERAAMETERPASGTTAAQGQGKEPQREESARNKGKEPVPAGGVVSDDETLEEFLLRSRPRPVKTLGQSGSRTKRPAEDIVLQVPSKKKRVVSRLAQQGGVRTGDDSGDAEMEGTVDVPITRMEMTVAVEKPAPKPSSPFKLPKFKLKKTAKQVGDTLRAPAAALTEPKVTAAGSADAGPQVEQAPILGTEDLMLETLSQGDIEQLKMLQVQLRGSTLSELGERRNLLFEQNKRLASNLKVSKKIAQNAEGKAKGYHNSLNQVHAELEKLHREKDETEASLRAELEKEQKMRRDGDVQLVQALTQVGTSSAGDEQRGTAEGERDIQFGAVVAILSFAVTLPGFSFSSAVAKGPENWRLDVLMLFAFASCICGLSFMFLSMQLLAPREIHVSYHRVISRCLFYACIVLPALTLLSLLLVMPLKLYLYVGLAFPPFVAVTVAIVHWYVNRRSERKTKPDAATTELQEQEKEMEANSKITGALMASSFGGLVGTLGALDKHSEDTGATLRATHVAIMFMFSTAVMSVLLMVLSMVVLKIQNREHRRSIVGAIRHSNVILLCLLTVAAFSAAFVILRFYILTVFISLAVAALVQFIIQYCTKADADGPDKGPKDDRSDVHPADPDPIQETKLRWMADIGKQVTAWSLGGVMVIFGRFIGDSDKNHDKTAANKTCMFLLTSAYASGLGLMFLMNFRSAGPARCGFNAATNILACCALMMIAAAAFAIYGVVVMKS</sequence>
<accession>A0A1E5WIA8</accession>
<dbReference type="Proteomes" id="UP000095767">
    <property type="component" value="Unassembled WGS sequence"/>
</dbReference>
<keyword evidence="3" id="KW-1133">Transmembrane helix</keyword>
<feature type="transmembrane region" description="Helical" evidence="3">
    <location>
        <begin position="362"/>
        <end position="385"/>
    </location>
</feature>
<feature type="transmembrane region" description="Helical" evidence="3">
    <location>
        <begin position="708"/>
        <end position="727"/>
    </location>
</feature>
<feature type="compositionally biased region" description="Basic and acidic residues" evidence="2">
    <location>
        <begin position="61"/>
        <end position="74"/>
    </location>
</feature>
<feature type="transmembrane region" description="Helical" evidence="3">
    <location>
        <begin position="591"/>
        <end position="609"/>
    </location>
</feature>
<dbReference type="OrthoDB" id="676272at2759"/>
<evidence type="ECO:0000313" key="4">
    <source>
        <dbReference type="EMBL" id="OEL37139.1"/>
    </source>
</evidence>
<evidence type="ECO:0000256" key="1">
    <source>
        <dbReference type="SAM" id="Coils"/>
    </source>
</evidence>
<feature type="region of interest" description="Disordered" evidence="2">
    <location>
        <begin position="128"/>
        <end position="149"/>
    </location>
</feature>
<feature type="compositionally biased region" description="Basic and acidic residues" evidence="2">
    <location>
        <begin position="37"/>
        <end position="47"/>
    </location>
</feature>
<keyword evidence="5" id="KW-1185">Reference proteome</keyword>
<evidence type="ECO:0000313" key="5">
    <source>
        <dbReference type="Proteomes" id="UP000095767"/>
    </source>
</evidence>
<feature type="transmembrane region" description="Helical" evidence="3">
    <location>
        <begin position="675"/>
        <end position="692"/>
    </location>
</feature>
<evidence type="ECO:0000256" key="3">
    <source>
        <dbReference type="SAM" id="Phobius"/>
    </source>
</evidence>
<keyword evidence="3" id="KW-0812">Transmembrane</keyword>
<keyword evidence="1" id="KW-0175">Coiled coil</keyword>
<feature type="transmembrane region" description="Helical" evidence="3">
    <location>
        <begin position="552"/>
        <end position="571"/>
    </location>
</feature>
<feature type="transmembrane region" description="Helical" evidence="3">
    <location>
        <begin position="513"/>
        <end position="532"/>
    </location>
</feature>
<feature type="transmembrane region" description="Helical" evidence="3">
    <location>
        <begin position="739"/>
        <end position="763"/>
    </location>
</feature>
<feature type="region of interest" description="Disordered" evidence="2">
    <location>
        <begin position="1"/>
        <end position="112"/>
    </location>
</feature>
<keyword evidence="3" id="KW-0472">Membrane</keyword>
<feature type="transmembrane region" description="Helical" evidence="3">
    <location>
        <begin position="460"/>
        <end position="483"/>
    </location>
</feature>
<dbReference type="AlphaFoldDB" id="A0A1E5WIA8"/>
<name>A0A1E5WIA8_9POAL</name>
<feature type="region of interest" description="Disordered" evidence="2">
    <location>
        <begin position="638"/>
        <end position="659"/>
    </location>
</feature>
<feature type="transmembrane region" description="Helical" evidence="3">
    <location>
        <begin position="436"/>
        <end position="454"/>
    </location>
</feature>
<feature type="transmembrane region" description="Helical" evidence="3">
    <location>
        <begin position="397"/>
        <end position="415"/>
    </location>
</feature>
<dbReference type="STRING" id="888268.A0A1E5WIA8"/>
<comment type="caution">
    <text evidence="4">The sequence shown here is derived from an EMBL/GenBank/DDBJ whole genome shotgun (WGS) entry which is preliminary data.</text>
</comment>
<gene>
    <name evidence="4" type="ORF">BAE44_0001842</name>
</gene>
<evidence type="ECO:0000256" key="2">
    <source>
        <dbReference type="SAM" id="MobiDB-lite"/>
    </source>
</evidence>
<feature type="coiled-coil region" evidence="1">
    <location>
        <begin position="297"/>
        <end position="324"/>
    </location>
</feature>
<proteinExistence type="predicted"/>
<dbReference type="EMBL" id="LWDX02006624">
    <property type="protein sequence ID" value="OEL37139.1"/>
    <property type="molecule type" value="Genomic_DNA"/>
</dbReference>
<organism evidence="4 5">
    <name type="scientific">Dichanthelium oligosanthes</name>
    <dbReference type="NCBI Taxonomy" id="888268"/>
    <lineage>
        <taxon>Eukaryota</taxon>
        <taxon>Viridiplantae</taxon>
        <taxon>Streptophyta</taxon>
        <taxon>Embryophyta</taxon>
        <taxon>Tracheophyta</taxon>
        <taxon>Spermatophyta</taxon>
        <taxon>Magnoliopsida</taxon>
        <taxon>Liliopsida</taxon>
        <taxon>Poales</taxon>
        <taxon>Poaceae</taxon>
        <taxon>PACMAD clade</taxon>
        <taxon>Panicoideae</taxon>
        <taxon>Panicodae</taxon>
        <taxon>Paniceae</taxon>
        <taxon>Dichantheliinae</taxon>
        <taxon>Dichanthelium</taxon>
    </lineage>
</organism>
<feature type="transmembrane region" description="Helical" evidence="3">
    <location>
        <begin position="615"/>
        <end position="633"/>
    </location>
</feature>